<organism evidence="2 3">
    <name type="scientific">Dawidia cretensis</name>
    <dbReference type="NCBI Taxonomy" id="2782350"/>
    <lineage>
        <taxon>Bacteria</taxon>
        <taxon>Pseudomonadati</taxon>
        <taxon>Bacteroidota</taxon>
        <taxon>Cytophagia</taxon>
        <taxon>Cytophagales</taxon>
        <taxon>Chryseotaleaceae</taxon>
        <taxon>Dawidia</taxon>
    </lineage>
</organism>
<sequence length="350" mass="38880">MIKGCLIGALLLCAAIAHTVAQTTGFSLVRLDEKKKIEVWYGGKLLTAYCYFDSTEKPVLYPIKTVSGTTITRGFPIAPRAGERTDHPHHVGLWLNYESVNGLDFWNNSDAIAADKKPKYGSIRHQRILSANTLVHKGKPEAKLETLSHWVDINGNVLLEEITTYTFQVENNSLIIDRACTLKARVEQVIFKDVKDGLLGLRVARSLEMPSNQEDSFVDAQGNVTTVKKMDAEGVTGMYVNKEGIRGDATWAKRSVWTTLNGKTDGKEVSIAIIDHPRNIGYPTYWHARGYGLFAANPLGQKIFSEGKEALNFTLKKDETVNLKYRVVVHEGSTLAPTEIDALANDFAKR</sequence>
<dbReference type="Proteomes" id="UP001319080">
    <property type="component" value="Unassembled WGS sequence"/>
</dbReference>
<dbReference type="AlphaFoldDB" id="A0AAP2GQ05"/>
<protein>
    <submittedName>
        <fullName evidence="2">PmoA family protein</fullName>
    </submittedName>
</protein>
<dbReference type="EMBL" id="JAHESE010000009">
    <property type="protein sequence ID" value="MBT1708794.1"/>
    <property type="molecule type" value="Genomic_DNA"/>
</dbReference>
<comment type="caution">
    <text evidence="2">The sequence shown here is derived from an EMBL/GenBank/DDBJ whole genome shotgun (WGS) entry which is preliminary data.</text>
</comment>
<evidence type="ECO:0000313" key="3">
    <source>
        <dbReference type="Proteomes" id="UP001319080"/>
    </source>
</evidence>
<evidence type="ECO:0000313" key="2">
    <source>
        <dbReference type="EMBL" id="MBT1708794.1"/>
    </source>
</evidence>
<reference evidence="2 3" key="1">
    <citation type="submission" date="2021-05" db="EMBL/GenBank/DDBJ databases">
        <title>A Polyphasic approach of four new species of the genus Ohtaekwangia: Ohtaekwangia histidinii sp. nov., Ohtaekwangia cretensis sp. nov., Ohtaekwangia indiensis sp. nov., Ohtaekwangia reichenbachii sp. nov. from diverse environment.</title>
        <authorList>
            <person name="Octaviana S."/>
        </authorList>
    </citation>
    <scope>NUCLEOTIDE SEQUENCE [LARGE SCALE GENOMIC DNA]</scope>
    <source>
        <strain evidence="2 3">PWU5</strain>
    </source>
</reference>
<keyword evidence="1" id="KW-0732">Signal</keyword>
<dbReference type="RefSeq" id="WP_254084386.1">
    <property type="nucleotide sequence ID" value="NZ_JAHESE010000009.1"/>
</dbReference>
<keyword evidence="3" id="KW-1185">Reference proteome</keyword>
<name>A0AAP2GQ05_9BACT</name>
<dbReference type="Pfam" id="PF14100">
    <property type="entry name" value="DUF6807"/>
    <property type="match status" value="1"/>
</dbReference>
<feature type="signal peptide" evidence="1">
    <location>
        <begin position="1"/>
        <end position="21"/>
    </location>
</feature>
<proteinExistence type="predicted"/>
<dbReference type="InterPro" id="IPR029475">
    <property type="entry name" value="DUF6807"/>
</dbReference>
<evidence type="ECO:0000256" key="1">
    <source>
        <dbReference type="SAM" id="SignalP"/>
    </source>
</evidence>
<gene>
    <name evidence="2" type="ORF">KK062_11195</name>
</gene>
<accession>A0AAP2GQ05</accession>
<feature type="chain" id="PRO_5042893980" evidence="1">
    <location>
        <begin position="22"/>
        <end position="350"/>
    </location>
</feature>